<organism evidence="5 6">
    <name type="scientific">Paenibacillus yanchengensis</name>
    <dbReference type="NCBI Taxonomy" id="2035833"/>
    <lineage>
        <taxon>Bacteria</taxon>
        <taxon>Bacillati</taxon>
        <taxon>Bacillota</taxon>
        <taxon>Bacilli</taxon>
        <taxon>Bacillales</taxon>
        <taxon>Paenibacillaceae</taxon>
        <taxon>Paenibacillus</taxon>
    </lineage>
</organism>
<proteinExistence type="predicted"/>
<feature type="domain" description="Purple acid phosphatase N-terminal" evidence="4">
    <location>
        <begin position="70"/>
        <end position="171"/>
    </location>
</feature>
<dbReference type="InterPro" id="IPR004843">
    <property type="entry name" value="Calcineurin-like_PHP"/>
</dbReference>
<dbReference type="RefSeq" id="WP_377775638.1">
    <property type="nucleotide sequence ID" value="NZ_JBHUHO010000049.1"/>
</dbReference>
<dbReference type="Proteomes" id="UP001597362">
    <property type="component" value="Unassembled WGS sequence"/>
</dbReference>
<keyword evidence="2" id="KW-1133">Transmembrane helix</keyword>
<dbReference type="InterPro" id="IPR008963">
    <property type="entry name" value="Purple_acid_Pase-like_N"/>
</dbReference>
<evidence type="ECO:0000313" key="5">
    <source>
        <dbReference type="EMBL" id="MFD2118077.1"/>
    </source>
</evidence>
<reference evidence="6" key="1">
    <citation type="journal article" date="2019" name="Int. J. Syst. Evol. Microbiol.">
        <title>The Global Catalogue of Microorganisms (GCM) 10K type strain sequencing project: providing services to taxonomists for standard genome sequencing and annotation.</title>
        <authorList>
            <consortium name="The Broad Institute Genomics Platform"/>
            <consortium name="The Broad Institute Genome Sequencing Center for Infectious Disease"/>
            <person name="Wu L."/>
            <person name="Ma J."/>
        </authorList>
    </citation>
    <scope>NUCLEOTIDE SEQUENCE [LARGE SCALE GENOMIC DNA]</scope>
    <source>
        <strain evidence="6">GH52</strain>
    </source>
</reference>
<dbReference type="Gene3D" id="2.60.40.380">
    <property type="entry name" value="Purple acid phosphatase-like, N-terminal"/>
    <property type="match status" value="1"/>
</dbReference>
<dbReference type="InterPro" id="IPR029052">
    <property type="entry name" value="Metallo-depent_PP-like"/>
</dbReference>
<dbReference type="EMBL" id="JBHUHO010000049">
    <property type="protein sequence ID" value="MFD2118077.1"/>
    <property type="molecule type" value="Genomic_DNA"/>
</dbReference>
<gene>
    <name evidence="5" type="ORF">ACFSJH_20460</name>
</gene>
<feature type="domain" description="Calcineurin-like phosphoesterase" evidence="3">
    <location>
        <begin position="185"/>
        <end position="362"/>
    </location>
</feature>
<dbReference type="SUPFAM" id="SSF56300">
    <property type="entry name" value="Metallo-dependent phosphatases"/>
    <property type="match status" value="1"/>
</dbReference>
<accession>A0ABW4YR84</accession>
<evidence type="ECO:0000256" key="1">
    <source>
        <dbReference type="ARBA" id="ARBA00022729"/>
    </source>
</evidence>
<feature type="transmembrane region" description="Helical" evidence="2">
    <location>
        <begin position="7"/>
        <end position="28"/>
    </location>
</feature>
<dbReference type="InterPro" id="IPR015914">
    <property type="entry name" value="PAPs_N"/>
</dbReference>
<keyword evidence="2" id="KW-0472">Membrane</keyword>
<dbReference type="Pfam" id="PF00149">
    <property type="entry name" value="Metallophos"/>
    <property type="match status" value="1"/>
</dbReference>
<keyword evidence="2" id="KW-0812">Transmembrane</keyword>
<evidence type="ECO:0000313" key="6">
    <source>
        <dbReference type="Proteomes" id="UP001597362"/>
    </source>
</evidence>
<dbReference type="Gene3D" id="3.60.21.10">
    <property type="match status" value="1"/>
</dbReference>
<evidence type="ECO:0000256" key="2">
    <source>
        <dbReference type="SAM" id="Phobius"/>
    </source>
</evidence>
<dbReference type="Pfam" id="PF16656">
    <property type="entry name" value="Pur_ac_phosph_N"/>
    <property type="match status" value="1"/>
</dbReference>
<dbReference type="PANTHER" id="PTHR45867">
    <property type="entry name" value="PURPLE ACID PHOSPHATASE"/>
    <property type="match status" value="1"/>
</dbReference>
<evidence type="ECO:0000259" key="3">
    <source>
        <dbReference type="Pfam" id="PF00149"/>
    </source>
</evidence>
<evidence type="ECO:0000259" key="4">
    <source>
        <dbReference type="Pfam" id="PF16656"/>
    </source>
</evidence>
<dbReference type="PANTHER" id="PTHR45867:SF3">
    <property type="entry name" value="ACID PHOSPHATASE TYPE 7"/>
    <property type="match status" value="1"/>
</dbReference>
<keyword evidence="6" id="KW-1185">Reference proteome</keyword>
<keyword evidence="1" id="KW-0732">Signal</keyword>
<sequence length="451" mass="51327">MKSSKKIVLMSLFIVIVVLAILGFNGVFEKERPNPTTNNLEHNEQPSKNKLIIKEELPSDESPKGNSTIPHAVVTTFKGDPSTSRSFTWHTFQRQDRAVIQLIEGENLADFRNQTNISTFEGEVSELTLENNITKAVYKVQATSLQPNTMYTYRVGDGEEENWSEFHTFITAAADVDSFTFINVTDSQGITEYDFDQWQQTLQVAFESFPESAFIVHNGDLTEHPEEDTSWNYLLEKAKPWITTYPIMPVTGNHELVKKSADAFISHFNLPINGAAGVVEGTNYSFDYGPVHFVMLNTESKIKDQAEWLQDNLAANEQPWTIVAIHRPAFGGNQDKKVVKHLVPIFDQFNVDLVLQGHNHEYSRSYPLKGNEVVGNNERGTVYVTTNSSGTKFNEKKASQFYHQVHFQNYKPMFAALQINQNKLIYEAYSIDGKKLDEFTLERNNNPYSEK</sequence>
<dbReference type="SUPFAM" id="SSF49363">
    <property type="entry name" value="Purple acid phosphatase, N-terminal domain"/>
    <property type="match status" value="1"/>
</dbReference>
<protein>
    <submittedName>
        <fullName evidence="5">Metallophosphoesterase</fullName>
    </submittedName>
</protein>
<comment type="caution">
    <text evidence="5">The sequence shown here is derived from an EMBL/GenBank/DDBJ whole genome shotgun (WGS) entry which is preliminary data.</text>
</comment>
<name>A0ABW4YR84_9BACL</name>